<protein>
    <recommendedName>
        <fullName evidence="7">Peptidase A1 domain-containing protein</fullName>
    </recommendedName>
</protein>
<feature type="signal peptide" evidence="6">
    <location>
        <begin position="1"/>
        <end position="22"/>
    </location>
</feature>
<dbReference type="InterPro" id="IPR033121">
    <property type="entry name" value="PEPTIDASE_A1"/>
</dbReference>
<dbReference type="InterPro" id="IPR032799">
    <property type="entry name" value="TAXi_C"/>
</dbReference>
<dbReference type="Pfam" id="PF14541">
    <property type="entry name" value="TAXi_C"/>
    <property type="match status" value="1"/>
</dbReference>
<proteinExistence type="inferred from homology"/>
<evidence type="ECO:0000256" key="1">
    <source>
        <dbReference type="ARBA" id="ARBA00007447"/>
    </source>
</evidence>
<dbReference type="FunFam" id="2.40.70.10:FF:000033">
    <property type="entry name" value="Aspartyl protease family protein"/>
    <property type="match status" value="1"/>
</dbReference>
<dbReference type="SUPFAM" id="SSF50630">
    <property type="entry name" value="Acid proteases"/>
    <property type="match status" value="1"/>
</dbReference>
<dbReference type="AlphaFoldDB" id="A0A0D6QS28"/>
<keyword evidence="5" id="KW-0325">Glycoprotein</keyword>
<sequence>MAKDGFLIFFPLLLLLCGSAQSSGVVKVSLKSLQFLDGDQGDCSAASTAESGFSLSHIDGKCSPFRAAGTTWMDSIFRSIERDAQRYQALTQRGVSVNMPSVSTQADTEEPLGSARSGNYIIKLGFGMPAQSLYTVVDTGSDIAWIPCSFCTDCPQNANQRFDPSQSSSFKFLGCSSQECQEVIGTTPNCGNLNCSVSLTYGDGSEVDQLLSTDTVTLGSQAVDNFVFGCASSLQGIIQNSPGLVGFGRDALSFVSQTASSYAKTFSYCLPSLGSSTFSGSLRLGNGALDVSGLNFTSLLTNDARASFYYVGLNGISVGDELVSVPAGTFDLDNSNGKGTIIDSGTVITRLVQPAYNAMRDSFRRQMTNLSMAASTRLFDTCYNIPEGEVEIPLITLHFDGGLDWVLPANNLLIPTSSDGSVACLAFALPPGNSESSAMSIIGNYQQQNFRIVHDLPGSRLGIAPENCSP</sequence>
<evidence type="ECO:0000256" key="5">
    <source>
        <dbReference type="ARBA" id="ARBA00023180"/>
    </source>
</evidence>
<reference evidence="8" key="1">
    <citation type="submission" date="2015-03" db="EMBL/GenBank/DDBJ databases">
        <title>A transcriptome of Araucaria cunninghamii, an australian fine timber species.</title>
        <authorList>
            <person name="Jing Yi C.J.Y."/>
            <person name="Yin San L.Y.S."/>
            <person name="Abdul Karim S.S."/>
            <person name="Wan Azmi N.N."/>
            <person name="Hercus R.R."/>
            <person name="Croft L.L."/>
        </authorList>
    </citation>
    <scope>NUCLEOTIDE SEQUENCE</scope>
    <source>
        <strain evidence="8">MI0301</strain>
        <tissue evidence="8">Leaf</tissue>
    </source>
</reference>
<evidence type="ECO:0000256" key="3">
    <source>
        <dbReference type="ARBA" id="ARBA00022750"/>
    </source>
</evidence>
<organism evidence="8">
    <name type="scientific">Araucaria cunninghamii</name>
    <name type="common">Hoop pine</name>
    <name type="synonym">Moreton Bay pine</name>
    <dbReference type="NCBI Taxonomy" id="56994"/>
    <lineage>
        <taxon>Eukaryota</taxon>
        <taxon>Viridiplantae</taxon>
        <taxon>Streptophyta</taxon>
        <taxon>Embryophyta</taxon>
        <taxon>Tracheophyta</taxon>
        <taxon>Spermatophyta</taxon>
        <taxon>Pinopsida</taxon>
        <taxon>Pinidae</taxon>
        <taxon>Conifers II</taxon>
        <taxon>Araucariales</taxon>
        <taxon>Araucariaceae</taxon>
        <taxon>Araucaria</taxon>
    </lineage>
</organism>
<evidence type="ECO:0000256" key="4">
    <source>
        <dbReference type="ARBA" id="ARBA00022801"/>
    </source>
</evidence>
<dbReference type="PANTHER" id="PTHR47967">
    <property type="entry name" value="OS07G0603500 PROTEIN-RELATED"/>
    <property type="match status" value="1"/>
</dbReference>
<evidence type="ECO:0000313" key="8">
    <source>
        <dbReference type="EMBL" id="JAG93179.1"/>
    </source>
</evidence>
<keyword evidence="3" id="KW-0064">Aspartyl protease</keyword>
<evidence type="ECO:0000256" key="6">
    <source>
        <dbReference type="SAM" id="SignalP"/>
    </source>
</evidence>
<keyword evidence="2" id="KW-0645">Protease</keyword>
<evidence type="ECO:0000256" key="2">
    <source>
        <dbReference type="ARBA" id="ARBA00022670"/>
    </source>
</evidence>
<keyword evidence="6" id="KW-0732">Signal</keyword>
<dbReference type="PROSITE" id="PS51767">
    <property type="entry name" value="PEPTIDASE_A1"/>
    <property type="match status" value="1"/>
</dbReference>
<feature type="domain" description="Peptidase A1" evidence="7">
    <location>
        <begin position="120"/>
        <end position="464"/>
    </location>
</feature>
<dbReference type="GO" id="GO:0004190">
    <property type="term" value="F:aspartic-type endopeptidase activity"/>
    <property type="evidence" value="ECO:0007669"/>
    <property type="project" value="UniProtKB-KW"/>
</dbReference>
<dbReference type="PANTHER" id="PTHR47967:SF60">
    <property type="entry name" value="PROTEIN ASPARTIC PROTEASE IN GUARD CELL 1-LIKE"/>
    <property type="match status" value="1"/>
</dbReference>
<dbReference type="GO" id="GO:0006508">
    <property type="term" value="P:proteolysis"/>
    <property type="evidence" value="ECO:0007669"/>
    <property type="project" value="UniProtKB-KW"/>
</dbReference>
<dbReference type="InterPro" id="IPR032861">
    <property type="entry name" value="TAXi_N"/>
</dbReference>
<keyword evidence="4" id="KW-0378">Hydrolase</keyword>
<evidence type="ECO:0000259" key="7">
    <source>
        <dbReference type="PROSITE" id="PS51767"/>
    </source>
</evidence>
<name>A0A0D6QS28_ARACU</name>
<dbReference type="InterPro" id="IPR051708">
    <property type="entry name" value="Plant_Aspart_Prot_A1"/>
</dbReference>
<dbReference type="Pfam" id="PF14543">
    <property type="entry name" value="TAXi_N"/>
    <property type="match status" value="1"/>
</dbReference>
<comment type="similarity">
    <text evidence="1">Belongs to the peptidase A1 family.</text>
</comment>
<accession>A0A0D6QS28</accession>
<dbReference type="InterPro" id="IPR021109">
    <property type="entry name" value="Peptidase_aspartic_dom_sf"/>
</dbReference>
<feature type="chain" id="PRO_5002311336" description="Peptidase A1 domain-containing protein" evidence="6">
    <location>
        <begin position="23"/>
        <end position="470"/>
    </location>
</feature>
<dbReference type="Gene3D" id="2.40.70.10">
    <property type="entry name" value="Acid Proteases"/>
    <property type="match status" value="2"/>
</dbReference>
<dbReference type="EMBL" id="GCKF01047707">
    <property type="protein sequence ID" value="JAG93179.1"/>
    <property type="molecule type" value="Transcribed_RNA"/>
</dbReference>